<comment type="caution">
    <text evidence="1">The sequence shown here is derived from an EMBL/GenBank/DDBJ whole genome shotgun (WGS) entry which is preliminary data.</text>
</comment>
<dbReference type="EMBL" id="NOXU01000031">
    <property type="protein sequence ID" value="OYQ32804.1"/>
    <property type="molecule type" value="Genomic_DNA"/>
</dbReference>
<gene>
    <name evidence="1" type="ORF">CHU95_18825</name>
</gene>
<organism evidence="1 2">
    <name type="scientific">Niveispirillum lacus</name>
    <dbReference type="NCBI Taxonomy" id="1981099"/>
    <lineage>
        <taxon>Bacteria</taxon>
        <taxon>Pseudomonadati</taxon>
        <taxon>Pseudomonadota</taxon>
        <taxon>Alphaproteobacteria</taxon>
        <taxon>Rhodospirillales</taxon>
        <taxon>Azospirillaceae</taxon>
        <taxon>Niveispirillum</taxon>
    </lineage>
</organism>
<dbReference type="Proteomes" id="UP000216998">
    <property type="component" value="Unassembled WGS sequence"/>
</dbReference>
<sequence length="77" mass="8051">MSISSLTSTPPDLTRAGLEGFQDAQQVVQAATEQVAAGNLDPAVILDVKQAEVTAGVSAAIIKTDQQNFQRLLDILA</sequence>
<dbReference type="RefSeq" id="WP_094457839.1">
    <property type="nucleotide sequence ID" value="NZ_NOXU01000031.1"/>
</dbReference>
<evidence type="ECO:0000313" key="2">
    <source>
        <dbReference type="Proteomes" id="UP000216998"/>
    </source>
</evidence>
<name>A0A255YVU2_9PROT</name>
<protein>
    <submittedName>
        <fullName evidence="1">Uncharacterized protein</fullName>
    </submittedName>
</protein>
<keyword evidence="2" id="KW-1185">Reference proteome</keyword>
<accession>A0A255YVU2</accession>
<evidence type="ECO:0000313" key="1">
    <source>
        <dbReference type="EMBL" id="OYQ32804.1"/>
    </source>
</evidence>
<dbReference type="AlphaFoldDB" id="A0A255YVU2"/>
<proteinExistence type="predicted"/>
<reference evidence="1" key="1">
    <citation type="submission" date="2017-07" db="EMBL/GenBank/DDBJ databases">
        <title>Niveispirillum cyanobacteriorum sp. nov., isolated from cyanobacterial aggregates in a eutrophic lake.</title>
        <authorList>
            <person name="Cai H."/>
        </authorList>
    </citation>
    <scope>NUCLEOTIDE SEQUENCE [LARGE SCALE GENOMIC DNA]</scope>
    <source>
        <strain evidence="1">1-14</strain>
    </source>
</reference>
<dbReference type="OrthoDB" id="7364355at2"/>